<dbReference type="SUPFAM" id="SSF53335">
    <property type="entry name" value="S-adenosyl-L-methionine-dependent methyltransferases"/>
    <property type="match status" value="1"/>
</dbReference>
<dbReference type="Proteomes" id="UP001155027">
    <property type="component" value="Unassembled WGS sequence"/>
</dbReference>
<organism evidence="6 8">
    <name type="scientific">Salinibacter ruber</name>
    <dbReference type="NCBI Taxonomy" id="146919"/>
    <lineage>
        <taxon>Bacteria</taxon>
        <taxon>Pseudomonadati</taxon>
        <taxon>Rhodothermota</taxon>
        <taxon>Rhodothermia</taxon>
        <taxon>Rhodothermales</taxon>
        <taxon>Salinibacteraceae</taxon>
        <taxon>Salinibacter</taxon>
    </lineage>
</organism>
<dbReference type="EMBL" id="JANUBF010000010">
    <property type="protein sequence ID" value="MCS4036664.1"/>
    <property type="molecule type" value="Genomic_DNA"/>
</dbReference>
<evidence type="ECO:0000256" key="1">
    <source>
        <dbReference type="ARBA" id="ARBA00022603"/>
    </source>
</evidence>
<gene>
    <name evidence="6" type="ORF">GGP61_002615</name>
    <name evidence="5" type="ORF">GGP71_000407</name>
    <name evidence="7" type="ORF">GGQ01_001729</name>
</gene>
<dbReference type="AlphaFoldDB" id="A0A840EK47"/>
<dbReference type="RefSeq" id="WP_103015955.1">
    <property type="nucleotide sequence ID" value="NZ_CALTRV010000007.1"/>
</dbReference>
<evidence type="ECO:0000256" key="2">
    <source>
        <dbReference type="ARBA" id="ARBA00022679"/>
    </source>
</evidence>
<dbReference type="PANTHER" id="PTHR43464">
    <property type="entry name" value="METHYLTRANSFERASE"/>
    <property type="match status" value="1"/>
</dbReference>
<dbReference type="Gene3D" id="3.40.50.150">
    <property type="entry name" value="Vaccinia Virus protein VP39"/>
    <property type="match status" value="1"/>
</dbReference>
<dbReference type="CDD" id="cd02440">
    <property type="entry name" value="AdoMet_MTases"/>
    <property type="match status" value="1"/>
</dbReference>
<evidence type="ECO:0000256" key="3">
    <source>
        <dbReference type="ARBA" id="ARBA00022691"/>
    </source>
</evidence>
<keyword evidence="1 6" id="KW-0489">Methyltransferase</keyword>
<evidence type="ECO:0000259" key="4">
    <source>
        <dbReference type="Pfam" id="PF13649"/>
    </source>
</evidence>
<dbReference type="Proteomes" id="UP001155057">
    <property type="component" value="Unassembled WGS sequence"/>
</dbReference>
<keyword evidence="2" id="KW-0808">Transferase</keyword>
<accession>A0A840EK47</accession>
<dbReference type="Gene3D" id="2.20.25.110">
    <property type="entry name" value="S-adenosyl-L-methionine-dependent methyltransferases"/>
    <property type="match status" value="1"/>
</dbReference>
<dbReference type="InterPro" id="IPR029063">
    <property type="entry name" value="SAM-dependent_MTases_sf"/>
</dbReference>
<evidence type="ECO:0000313" key="7">
    <source>
        <dbReference type="EMBL" id="MCS4036664.1"/>
    </source>
</evidence>
<dbReference type="InterPro" id="IPR041698">
    <property type="entry name" value="Methyltransf_25"/>
</dbReference>
<name>A0A840EK47_9BACT</name>
<dbReference type="Pfam" id="PF13649">
    <property type="entry name" value="Methyltransf_25"/>
    <property type="match status" value="1"/>
</dbReference>
<dbReference type="EMBL" id="JANUAE010000010">
    <property type="protein sequence ID" value="MCS3710989.1"/>
    <property type="molecule type" value="Genomic_DNA"/>
</dbReference>
<dbReference type="PANTHER" id="PTHR43464:SF19">
    <property type="entry name" value="UBIQUINONE BIOSYNTHESIS O-METHYLTRANSFERASE, MITOCHONDRIAL"/>
    <property type="match status" value="1"/>
</dbReference>
<keyword evidence="3" id="KW-0949">S-adenosyl-L-methionine</keyword>
<evidence type="ECO:0000313" key="8">
    <source>
        <dbReference type="Proteomes" id="UP001155057"/>
    </source>
</evidence>
<comment type="caution">
    <text evidence="6">The sequence shown here is derived from an EMBL/GenBank/DDBJ whole genome shotgun (WGS) entry which is preliminary data.</text>
</comment>
<evidence type="ECO:0000313" key="5">
    <source>
        <dbReference type="EMBL" id="MCS3676511.1"/>
    </source>
</evidence>
<evidence type="ECO:0000313" key="6">
    <source>
        <dbReference type="EMBL" id="MCS3710989.1"/>
    </source>
</evidence>
<dbReference type="EMBL" id="JANUAU010000001">
    <property type="protein sequence ID" value="MCS3676511.1"/>
    <property type="molecule type" value="Genomic_DNA"/>
</dbReference>
<feature type="domain" description="Methyltransferase" evidence="4">
    <location>
        <begin position="44"/>
        <end position="141"/>
    </location>
</feature>
<dbReference type="GO" id="GO:0032259">
    <property type="term" value="P:methylation"/>
    <property type="evidence" value="ECO:0007669"/>
    <property type="project" value="UniProtKB-KW"/>
</dbReference>
<sequence>MSWYEEWFWSDAYTRVYDHRDDAEAEQLVDLIEHEIAPASGAHILDIGCGRGRHARALARRGWQVTGLDLSEDAVAAARSRVADDDLDVRASFRVGDMRTPVCDGCADGVVNLFTSFGYFDADAENERALAAMATALRPGGWFLQDFLNAPQVAESLGASVYETEDGRTIHQDRWIEDGRVNKKITVRQNGHTETFQESVRLYTRSDLTAMYERVGLEVVALFGDYDGGNYVPDESPRLLLHAVRPT</sequence>
<protein>
    <submittedName>
        <fullName evidence="6">SAM-dependent methyltransferase</fullName>
    </submittedName>
</protein>
<proteinExistence type="predicted"/>
<dbReference type="Proteomes" id="UP001155040">
    <property type="component" value="Unassembled WGS sequence"/>
</dbReference>
<reference evidence="6" key="1">
    <citation type="submission" date="2022-08" db="EMBL/GenBank/DDBJ databases">
        <title>Genomic Encyclopedia of Type Strains, Phase V (KMG-V): Genome sequencing to study the core and pangenomes of soil and plant-associated prokaryotes.</title>
        <authorList>
            <person name="Whitman W."/>
        </authorList>
    </citation>
    <scope>NUCLEOTIDE SEQUENCE</scope>
    <source>
        <strain evidence="5">0</strain>
        <strain evidence="7">SP3012</strain>
        <strain evidence="6">SP3049</strain>
    </source>
</reference>
<dbReference type="GO" id="GO:0008168">
    <property type="term" value="F:methyltransferase activity"/>
    <property type="evidence" value="ECO:0007669"/>
    <property type="project" value="UniProtKB-KW"/>
</dbReference>